<reference evidence="1" key="1">
    <citation type="submission" date="2021-01" db="EMBL/GenBank/DDBJ databases">
        <authorList>
            <person name="Corre E."/>
            <person name="Pelletier E."/>
            <person name="Niang G."/>
            <person name="Scheremetjew M."/>
            <person name="Finn R."/>
            <person name="Kale V."/>
            <person name="Holt S."/>
            <person name="Cochrane G."/>
            <person name="Meng A."/>
            <person name="Brown T."/>
            <person name="Cohen L."/>
        </authorList>
    </citation>
    <scope>NUCLEOTIDE SEQUENCE</scope>
    <source>
        <strain evidence="1">NY070348D</strain>
    </source>
</reference>
<dbReference type="Gene3D" id="3.40.449.10">
    <property type="entry name" value="Phosphoenolpyruvate Carboxykinase, domain 1"/>
    <property type="match status" value="1"/>
</dbReference>
<protein>
    <submittedName>
        <fullName evidence="1">Uncharacterized protein</fullName>
    </submittedName>
</protein>
<proteinExistence type="predicted"/>
<evidence type="ECO:0000313" key="1">
    <source>
        <dbReference type="EMBL" id="CAD9684602.1"/>
    </source>
</evidence>
<dbReference type="GO" id="GO:0004612">
    <property type="term" value="F:phosphoenolpyruvate carboxykinase (ATP) activity"/>
    <property type="evidence" value="ECO:0007669"/>
    <property type="project" value="InterPro"/>
</dbReference>
<name>A0A7S2S0A8_9STRA</name>
<dbReference type="Pfam" id="PF01293">
    <property type="entry name" value="PEPCK_ATP"/>
    <property type="match status" value="1"/>
</dbReference>
<dbReference type="GO" id="GO:0005524">
    <property type="term" value="F:ATP binding"/>
    <property type="evidence" value="ECO:0007669"/>
    <property type="project" value="InterPro"/>
</dbReference>
<dbReference type="SUPFAM" id="SSF68923">
    <property type="entry name" value="PEP carboxykinase N-terminal domain"/>
    <property type="match status" value="1"/>
</dbReference>
<gene>
    <name evidence="1" type="ORF">QSP1433_LOCUS8491</name>
</gene>
<organism evidence="1">
    <name type="scientific">Mucochytrium quahogii</name>
    <dbReference type="NCBI Taxonomy" id="96639"/>
    <lineage>
        <taxon>Eukaryota</taxon>
        <taxon>Sar</taxon>
        <taxon>Stramenopiles</taxon>
        <taxon>Bigyra</taxon>
        <taxon>Labyrinthulomycetes</taxon>
        <taxon>Thraustochytrida</taxon>
        <taxon>Thraustochytriidae</taxon>
        <taxon>Mucochytrium</taxon>
    </lineage>
</organism>
<dbReference type="InterPro" id="IPR001272">
    <property type="entry name" value="PEP_carboxykinase_ATP"/>
</dbReference>
<sequence>MLSGTFARTSAKAIKQHCRIVQRGFAASGTEKTVIFPNEGQGVDYATNWAVNSLGVTVGNKNAFRNPSLDTVLSLAKGNPETQTVERKVEKSSLFTNVSIDEDVFADMRQAAEDSMEDSSENVFVVDALAGSNSAVGAKVRAVTDDASVALLLQTMLCTAPKRSAQAFAPQVKVVHSHVADASAPGPYCATHEGNVVARGAVDAKTLGKAIATAAAFAVSGAETSSVVIKGSVVVDKKSGDSTLYVGAENAAKNGAINGDVLWSSHGLSRVWDATEVKKDAAPAGSVIEGGIAIAHVPTSSPNTLPHPTKVVVPGGLEAFGSVGSLVGGPESEVARFNGLVELSNAKVASK</sequence>
<dbReference type="AlphaFoldDB" id="A0A7S2S0A8"/>
<dbReference type="GO" id="GO:0006094">
    <property type="term" value="P:gluconeogenesis"/>
    <property type="evidence" value="ECO:0007669"/>
    <property type="project" value="InterPro"/>
</dbReference>
<dbReference type="EMBL" id="HBHK01013517">
    <property type="protein sequence ID" value="CAD9684602.1"/>
    <property type="molecule type" value="Transcribed_RNA"/>
</dbReference>
<accession>A0A7S2S0A8</accession>
<dbReference type="InterPro" id="IPR008210">
    <property type="entry name" value="PEP_carboxykinase_N"/>
</dbReference>